<dbReference type="Pfam" id="PF19570">
    <property type="entry name" value="DUF6088"/>
    <property type="match status" value="1"/>
</dbReference>
<organism evidence="1 2">
    <name type="scientific">Runella defluvii</name>
    <dbReference type="NCBI Taxonomy" id="370973"/>
    <lineage>
        <taxon>Bacteria</taxon>
        <taxon>Pseudomonadati</taxon>
        <taxon>Bacteroidota</taxon>
        <taxon>Cytophagia</taxon>
        <taxon>Cytophagales</taxon>
        <taxon>Spirosomataceae</taxon>
        <taxon>Runella</taxon>
    </lineage>
</organism>
<dbReference type="EMBL" id="JACIBY010000001">
    <property type="protein sequence ID" value="MBB3836608.1"/>
    <property type="molecule type" value="Genomic_DNA"/>
</dbReference>
<reference evidence="1 2" key="1">
    <citation type="submission" date="2020-08" db="EMBL/GenBank/DDBJ databases">
        <title>Genomic Encyclopedia of Type Strains, Phase IV (KMG-IV): sequencing the most valuable type-strain genomes for metagenomic binning, comparative biology and taxonomic classification.</title>
        <authorList>
            <person name="Goeker M."/>
        </authorList>
    </citation>
    <scope>NUCLEOTIDE SEQUENCE [LARGE SCALE GENOMIC DNA]</scope>
    <source>
        <strain evidence="1 2">DSM 17976</strain>
    </source>
</reference>
<dbReference type="InterPro" id="IPR045738">
    <property type="entry name" value="DUF6088"/>
</dbReference>
<proteinExistence type="predicted"/>
<comment type="caution">
    <text evidence="1">The sequence shown here is derived from an EMBL/GenBank/DDBJ whole genome shotgun (WGS) entry which is preliminary data.</text>
</comment>
<evidence type="ECO:0008006" key="3">
    <source>
        <dbReference type="Google" id="ProtNLM"/>
    </source>
</evidence>
<dbReference type="AlphaFoldDB" id="A0A7W6ENN4"/>
<accession>A0A7W6ENN4</accession>
<gene>
    <name evidence="1" type="ORF">FHS57_000590</name>
</gene>
<keyword evidence="2" id="KW-1185">Reference proteome</keyword>
<name>A0A7W6ENN4_9BACT</name>
<evidence type="ECO:0000313" key="2">
    <source>
        <dbReference type="Proteomes" id="UP000541352"/>
    </source>
</evidence>
<sequence length="242" mass="27469">MISVAEKIAQTIKNMPEGVIFGYDRLSIGREEFASAAKALERLQKKGLVSRVSKGRFYKPKMTIFGKKRPNEAELLKPYLYQNGRRIAYITGTRLYNQLGLTTQIPADIQIASRSRRNLSGISFMKVSSVKSYADVSEDNYQMLGFLDAMKDLKQIPDLDMQSALTIFKTRIKALSSERQRQMITYALLYPPRVRALLGAVLEEIQSDLDLTPLKESLNPFTKFNLGFNNSLLKTASNWNIQ</sequence>
<dbReference type="RefSeq" id="WP_183971340.1">
    <property type="nucleotide sequence ID" value="NZ_JACIBY010000001.1"/>
</dbReference>
<evidence type="ECO:0000313" key="1">
    <source>
        <dbReference type="EMBL" id="MBB3836608.1"/>
    </source>
</evidence>
<dbReference type="Proteomes" id="UP000541352">
    <property type="component" value="Unassembled WGS sequence"/>
</dbReference>
<protein>
    <recommendedName>
        <fullName evidence="3">Transcriptional regulator, AbiEi antitoxin, Type IV TA system</fullName>
    </recommendedName>
</protein>